<keyword evidence="4" id="KW-1185">Reference proteome</keyword>
<reference evidence="3 4" key="1">
    <citation type="journal article" date="2012" name="Genet. Mol. Biol.">
        <title>Analysis of 16S rRNA and mxaF genes revealing insights into Methylobacterium niche-specific plant association.</title>
        <authorList>
            <person name="Dourado M.N."/>
            <person name="Andreote F.D."/>
            <person name="Dini-Andreote F."/>
            <person name="Conti R."/>
            <person name="Araujo J.M."/>
            <person name="Araujo W.L."/>
        </authorList>
    </citation>
    <scope>NUCLEOTIDE SEQUENCE [LARGE SCALE GENOMIC DNA]</scope>
    <source>
        <strain evidence="3 4">TC3-10</strain>
    </source>
</reference>
<organism evidence="3 4">
    <name type="scientific">Methylobacterium oryzae</name>
    <dbReference type="NCBI Taxonomy" id="334852"/>
    <lineage>
        <taxon>Bacteria</taxon>
        <taxon>Pseudomonadati</taxon>
        <taxon>Pseudomonadota</taxon>
        <taxon>Alphaproteobacteria</taxon>
        <taxon>Hyphomicrobiales</taxon>
        <taxon>Methylobacteriaceae</taxon>
        <taxon>Methylobacterium</taxon>
    </lineage>
</organism>
<feature type="signal peptide" evidence="2">
    <location>
        <begin position="1"/>
        <end position="21"/>
    </location>
</feature>
<evidence type="ECO:0000313" key="3">
    <source>
        <dbReference type="EMBL" id="MEE7492406.1"/>
    </source>
</evidence>
<protein>
    <submittedName>
        <fullName evidence="3">Uncharacterized protein</fullName>
    </submittedName>
</protein>
<name>A0ABU7TSG4_9HYPH</name>
<dbReference type="Proteomes" id="UP001355206">
    <property type="component" value="Unassembled WGS sequence"/>
</dbReference>
<comment type="caution">
    <text evidence="3">The sequence shown here is derived from an EMBL/GenBank/DDBJ whole genome shotgun (WGS) entry which is preliminary data.</text>
</comment>
<dbReference type="EMBL" id="MLCA01000010">
    <property type="protein sequence ID" value="MEE7492406.1"/>
    <property type="molecule type" value="Genomic_DNA"/>
</dbReference>
<proteinExistence type="predicted"/>
<keyword evidence="2" id="KW-0732">Signal</keyword>
<gene>
    <name evidence="3" type="ORF">MOTC310_18765</name>
</gene>
<feature type="chain" id="PRO_5045530554" evidence="2">
    <location>
        <begin position="22"/>
        <end position="68"/>
    </location>
</feature>
<sequence length="68" mass="6882">MTVRMLAAAALAAALATPASAQGSAPRHGLSGITAVMLPEISVTYHRPAPTNRYAGPHAGSTTGRLSR</sequence>
<accession>A0ABU7TSG4</accession>
<evidence type="ECO:0000256" key="2">
    <source>
        <dbReference type="SAM" id="SignalP"/>
    </source>
</evidence>
<evidence type="ECO:0000313" key="4">
    <source>
        <dbReference type="Proteomes" id="UP001355206"/>
    </source>
</evidence>
<evidence type="ECO:0000256" key="1">
    <source>
        <dbReference type="SAM" id="MobiDB-lite"/>
    </source>
</evidence>
<dbReference type="RefSeq" id="WP_331302906.1">
    <property type="nucleotide sequence ID" value="NZ_MLCA01000010.1"/>
</dbReference>
<feature type="region of interest" description="Disordered" evidence="1">
    <location>
        <begin position="47"/>
        <end position="68"/>
    </location>
</feature>